<name>A0A286D9K8_9GAMM</name>
<dbReference type="Proteomes" id="UP000219374">
    <property type="component" value="Unassembled WGS sequence"/>
</dbReference>
<proteinExistence type="predicted"/>
<dbReference type="AlphaFoldDB" id="A0A286D9K8"/>
<reference evidence="1 2" key="1">
    <citation type="submission" date="2017-09" db="EMBL/GenBank/DDBJ databases">
        <authorList>
            <person name="Ehlers B."/>
            <person name="Leendertz F.H."/>
        </authorList>
    </citation>
    <scope>NUCLEOTIDE SEQUENCE [LARGE SCALE GENOMIC DNA]</scope>
    <source>
        <strain evidence="1 2">CGMCC 1.10978</strain>
    </source>
</reference>
<dbReference type="RefSeq" id="WP_141400803.1">
    <property type="nucleotide sequence ID" value="NZ_OCND01000006.1"/>
</dbReference>
<organism evidence="1 2">
    <name type="scientific">Pseudoxanthomonas wuyuanensis</name>
    <dbReference type="NCBI Taxonomy" id="1073196"/>
    <lineage>
        <taxon>Bacteria</taxon>
        <taxon>Pseudomonadati</taxon>
        <taxon>Pseudomonadota</taxon>
        <taxon>Gammaproteobacteria</taxon>
        <taxon>Lysobacterales</taxon>
        <taxon>Lysobacteraceae</taxon>
        <taxon>Pseudoxanthomonas</taxon>
    </lineage>
</organism>
<evidence type="ECO:0000313" key="1">
    <source>
        <dbReference type="EMBL" id="SOD55307.1"/>
    </source>
</evidence>
<protein>
    <submittedName>
        <fullName evidence="1">Uncharacterized protein</fullName>
    </submittedName>
</protein>
<gene>
    <name evidence="1" type="ORF">SAMN06296416_106277</name>
</gene>
<dbReference type="EMBL" id="OCND01000006">
    <property type="protein sequence ID" value="SOD55307.1"/>
    <property type="molecule type" value="Genomic_DNA"/>
</dbReference>
<sequence>MTKKKTGAFHGAWMNGTVPADLLRQRLGAERSAKINPAPIIATLSRQMELWRFNLQRQDADPQPAQWVDLLHAIKVPDTPNFRDVDTLRAQVEALPVRVAGVLNEVLFKRAEIGRVALFERMMRDATPRNATASPADVVLLRGALVDMIESLRYVRGRRGPKLKQDIGPVLRAVHAAIVTNSRMADVPARELAADLLVMCGIPAPKGRSRLSELFSPAR</sequence>
<keyword evidence="2" id="KW-1185">Reference proteome</keyword>
<accession>A0A286D9K8</accession>
<evidence type="ECO:0000313" key="2">
    <source>
        <dbReference type="Proteomes" id="UP000219374"/>
    </source>
</evidence>